<dbReference type="Proteomes" id="UP000007431">
    <property type="component" value="Unassembled WGS sequence"/>
</dbReference>
<dbReference type="RefSeq" id="XP_003025995.1">
    <property type="nucleotide sequence ID" value="XM_003025949.1"/>
</dbReference>
<sequence length="190" mass="20300">MKFSSLIAFPLAALAAVSSVVGSATPTKKGVDIIKARQFNPRHGLIDICANLDIDLDIHLGDRDLVFGHIDVCLCLGALPNFLEAHAVAAAAVKLVGHDVVAARLEALLNAAHNKKNCSYPQHYKSICSSQDPCGWECTDGFVEYPTNKPTQCICPTGKTVCNGKCGDFPHGCASPVPKAAKRTLNRLEY</sequence>
<keyword evidence="1" id="KW-0732">Signal</keyword>
<dbReference type="InParanoid" id="D8QLU9"/>
<dbReference type="STRING" id="578458.D8QLU9"/>
<feature type="chain" id="PRO_5003121043" evidence="1">
    <location>
        <begin position="23"/>
        <end position="190"/>
    </location>
</feature>
<dbReference type="EMBL" id="GL377319">
    <property type="protein sequence ID" value="EFI91092.1"/>
    <property type="molecule type" value="Genomic_DNA"/>
</dbReference>
<dbReference type="VEuPathDB" id="FungiDB:SCHCODRAFT_02642315"/>
<reference evidence="2 3" key="1">
    <citation type="journal article" date="2010" name="Nat. Biotechnol.">
        <title>Genome sequence of the model mushroom Schizophyllum commune.</title>
        <authorList>
            <person name="Ohm R.A."/>
            <person name="de Jong J.F."/>
            <person name="Lugones L.G."/>
            <person name="Aerts A."/>
            <person name="Kothe E."/>
            <person name="Stajich J.E."/>
            <person name="de Vries R.P."/>
            <person name="Record E."/>
            <person name="Levasseur A."/>
            <person name="Baker S.E."/>
            <person name="Bartholomew K.A."/>
            <person name="Coutinho P.M."/>
            <person name="Erdmann S."/>
            <person name="Fowler T.J."/>
            <person name="Gathman A.C."/>
            <person name="Lombard V."/>
            <person name="Henrissat B."/>
            <person name="Knabe N."/>
            <person name="Kuees U."/>
            <person name="Lilly W.W."/>
            <person name="Lindquist E."/>
            <person name="Lucas S."/>
            <person name="Magnuson J.K."/>
            <person name="Piumi F."/>
            <person name="Raudaskoski M."/>
            <person name="Salamov A."/>
            <person name="Schmutz J."/>
            <person name="Schwarze F.W.M.R."/>
            <person name="vanKuyk P.A."/>
            <person name="Horton J.S."/>
            <person name="Grigoriev I.V."/>
            <person name="Woesten H.A.B."/>
        </authorList>
    </citation>
    <scope>NUCLEOTIDE SEQUENCE [LARGE SCALE GENOMIC DNA]</scope>
    <source>
        <strain evidence="3">H4-8 / FGSC 9210</strain>
    </source>
</reference>
<protein>
    <submittedName>
        <fullName evidence="2">Uncharacterized protein</fullName>
    </submittedName>
</protein>
<dbReference type="GeneID" id="9588680"/>
<organism evidence="3">
    <name type="scientific">Schizophyllum commune (strain H4-8 / FGSC 9210)</name>
    <name type="common">Split gill fungus</name>
    <dbReference type="NCBI Taxonomy" id="578458"/>
    <lineage>
        <taxon>Eukaryota</taxon>
        <taxon>Fungi</taxon>
        <taxon>Dikarya</taxon>
        <taxon>Basidiomycota</taxon>
        <taxon>Agaricomycotina</taxon>
        <taxon>Agaricomycetes</taxon>
        <taxon>Agaricomycetidae</taxon>
        <taxon>Agaricales</taxon>
        <taxon>Schizophyllaceae</taxon>
        <taxon>Schizophyllum</taxon>
    </lineage>
</organism>
<dbReference type="HOGENOM" id="CLU_1337931_0_0_1"/>
<evidence type="ECO:0000256" key="1">
    <source>
        <dbReference type="SAM" id="SignalP"/>
    </source>
</evidence>
<evidence type="ECO:0000313" key="2">
    <source>
        <dbReference type="EMBL" id="EFI91092.1"/>
    </source>
</evidence>
<evidence type="ECO:0000313" key="3">
    <source>
        <dbReference type="Proteomes" id="UP000007431"/>
    </source>
</evidence>
<proteinExistence type="predicted"/>
<dbReference type="AlphaFoldDB" id="D8QLU9"/>
<gene>
    <name evidence="2" type="ORF">SCHCODRAFT_258977</name>
</gene>
<dbReference type="eggNOG" id="ENOG502SS21">
    <property type="taxonomic scope" value="Eukaryota"/>
</dbReference>
<dbReference type="KEGG" id="scm:SCHCO_02642315"/>
<feature type="signal peptide" evidence="1">
    <location>
        <begin position="1"/>
        <end position="22"/>
    </location>
</feature>
<dbReference type="OMA" id="PSCEQTE"/>
<accession>D8QLU9</accession>
<keyword evidence="3" id="KW-1185">Reference proteome</keyword>
<dbReference type="OrthoDB" id="439917at2759"/>
<name>D8QLU9_SCHCM</name>